<dbReference type="SMART" id="SM00342">
    <property type="entry name" value="HTH_ARAC"/>
    <property type="match status" value="1"/>
</dbReference>
<dbReference type="STRING" id="162209.IJ22_08240"/>
<proteinExistence type="predicted"/>
<dbReference type="PANTHER" id="PTHR43280:SF28">
    <property type="entry name" value="HTH-TYPE TRANSCRIPTIONAL ACTIVATOR RHAS"/>
    <property type="match status" value="1"/>
</dbReference>
<name>A0A0U2VK83_9BACL</name>
<feature type="region of interest" description="Disordered" evidence="4">
    <location>
        <begin position="277"/>
        <end position="296"/>
    </location>
</feature>
<dbReference type="RefSeq" id="WP_062407420.1">
    <property type="nucleotide sequence ID" value="NZ_CP013652.1"/>
</dbReference>
<sequence length="296" mass="34808">MDEDFQIHFAKGENFAMRKFHYHDHYEIYYLFAGERYYYIENRTYYVQKGSMIFIKKNEIHKTIAGGKLHERAVVYFTDRFVDQYHGQHMDMLLSSFMSANRIVELNNLEQNYIENLIFQMNNEYSDRGRQGRSLYCETLLVQLLLFASRKMKETAEAAHIPMHPKISEVIEYCNANFVKSLTMEGVAARFFISPFHFSRLFKRYTGFNFTQYIHTLRIREAQKLLRETPHKVIEIAGQVGYVNIAHFNRKFKQIAMMSPMEYKKMIKSSGIFTTDAAAASGTPSPAAYESPHRPI</sequence>
<dbReference type="GO" id="GO:0043565">
    <property type="term" value="F:sequence-specific DNA binding"/>
    <property type="evidence" value="ECO:0007669"/>
    <property type="project" value="InterPro"/>
</dbReference>
<dbReference type="Pfam" id="PF02311">
    <property type="entry name" value="AraC_binding"/>
    <property type="match status" value="1"/>
</dbReference>
<dbReference type="Pfam" id="PF12833">
    <property type="entry name" value="HTH_18"/>
    <property type="match status" value="1"/>
</dbReference>
<keyword evidence="1" id="KW-0805">Transcription regulation</keyword>
<dbReference type="OrthoDB" id="506156at2"/>
<dbReference type="Proteomes" id="UP000061660">
    <property type="component" value="Chromosome"/>
</dbReference>
<accession>A0A0U2VK83</accession>
<dbReference type="GO" id="GO:0003700">
    <property type="term" value="F:DNA-binding transcription factor activity"/>
    <property type="evidence" value="ECO:0007669"/>
    <property type="project" value="InterPro"/>
</dbReference>
<gene>
    <name evidence="5" type="ORF">IJ22_08240</name>
</gene>
<evidence type="ECO:0000256" key="4">
    <source>
        <dbReference type="SAM" id="MobiDB-lite"/>
    </source>
</evidence>
<feature type="compositionally biased region" description="Low complexity" evidence="4">
    <location>
        <begin position="277"/>
        <end position="288"/>
    </location>
</feature>
<dbReference type="InterPro" id="IPR018060">
    <property type="entry name" value="HTH_AraC"/>
</dbReference>
<dbReference type="EMBL" id="CP013652">
    <property type="protein sequence ID" value="ALS21206.1"/>
    <property type="molecule type" value="Genomic_DNA"/>
</dbReference>
<evidence type="ECO:0000313" key="5">
    <source>
        <dbReference type="EMBL" id="ALS21206.1"/>
    </source>
</evidence>
<dbReference type="InterPro" id="IPR003313">
    <property type="entry name" value="AraC-bd"/>
</dbReference>
<dbReference type="SUPFAM" id="SSF46689">
    <property type="entry name" value="Homeodomain-like"/>
    <property type="match status" value="2"/>
</dbReference>
<dbReference type="AlphaFoldDB" id="A0A0U2VK83"/>
<dbReference type="Gene3D" id="2.60.120.10">
    <property type="entry name" value="Jelly Rolls"/>
    <property type="match status" value="1"/>
</dbReference>
<dbReference type="InterPro" id="IPR009057">
    <property type="entry name" value="Homeodomain-like_sf"/>
</dbReference>
<dbReference type="PROSITE" id="PS01124">
    <property type="entry name" value="HTH_ARAC_FAMILY_2"/>
    <property type="match status" value="1"/>
</dbReference>
<evidence type="ECO:0000313" key="6">
    <source>
        <dbReference type="Proteomes" id="UP000061660"/>
    </source>
</evidence>
<dbReference type="SUPFAM" id="SSF51215">
    <property type="entry name" value="Regulatory protein AraC"/>
    <property type="match status" value="1"/>
</dbReference>
<dbReference type="PANTHER" id="PTHR43280">
    <property type="entry name" value="ARAC-FAMILY TRANSCRIPTIONAL REGULATOR"/>
    <property type="match status" value="1"/>
</dbReference>
<dbReference type="Gene3D" id="1.10.10.60">
    <property type="entry name" value="Homeodomain-like"/>
    <property type="match status" value="2"/>
</dbReference>
<evidence type="ECO:0000256" key="1">
    <source>
        <dbReference type="ARBA" id="ARBA00023015"/>
    </source>
</evidence>
<organism evidence="5 6">
    <name type="scientific">Paenibacillus naphthalenovorans</name>
    <dbReference type="NCBI Taxonomy" id="162209"/>
    <lineage>
        <taxon>Bacteria</taxon>
        <taxon>Bacillati</taxon>
        <taxon>Bacillota</taxon>
        <taxon>Bacilli</taxon>
        <taxon>Bacillales</taxon>
        <taxon>Paenibacillaceae</taxon>
        <taxon>Paenibacillus</taxon>
    </lineage>
</organism>
<evidence type="ECO:0000256" key="3">
    <source>
        <dbReference type="ARBA" id="ARBA00023163"/>
    </source>
</evidence>
<keyword evidence="3" id="KW-0804">Transcription</keyword>
<dbReference type="InterPro" id="IPR037923">
    <property type="entry name" value="HTH-like"/>
</dbReference>
<dbReference type="InterPro" id="IPR014710">
    <property type="entry name" value="RmlC-like_jellyroll"/>
</dbReference>
<reference evidence="6" key="1">
    <citation type="submission" date="2015-12" db="EMBL/GenBank/DDBJ databases">
        <title>Complete genome sequences of two moderately thermophilic Paenibacillus species.</title>
        <authorList>
            <person name="Butler R.III."/>
            <person name="Wang J."/>
            <person name="Stark B.C."/>
            <person name="Pombert J.-F."/>
        </authorList>
    </citation>
    <scope>NUCLEOTIDE SEQUENCE [LARGE SCALE GENOMIC DNA]</scope>
    <source>
        <strain evidence="6">32O-Y</strain>
    </source>
</reference>
<protein>
    <submittedName>
        <fullName evidence="5">AraC family transcriptional regulator</fullName>
    </submittedName>
</protein>
<keyword evidence="6" id="KW-1185">Reference proteome</keyword>
<evidence type="ECO:0000256" key="2">
    <source>
        <dbReference type="ARBA" id="ARBA00023125"/>
    </source>
</evidence>
<dbReference type="KEGG" id="pnp:IJ22_08240"/>
<keyword evidence="2" id="KW-0238">DNA-binding</keyword>
<reference evidence="5 6" key="2">
    <citation type="journal article" date="2016" name="Genome Announc.">
        <title>Complete Genome Sequences of Two Interactive Moderate Thermophiles, Paenibacillus napthalenovorans 32O-Y and Paenibacillus sp. 32O-W.</title>
        <authorList>
            <person name="Butler R.R.III."/>
            <person name="Wang J."/>
            <person name="Stark B.C."/>
            <person name="Pombert J.F."/>
        </authorList>
    </citation>
    <scope>NUCLEOTIDE SEQUENCE [LARGE SCALE GENOMIC DNA]</scope>
    <source>
        <strain evidence="5 6">32O-Y</strain>
    </source>
</reference>